<feature type="domain" description="HipA-like C-terminal" evidence="3">
    <location>
        <begin position="20"/>
        <end position="190"/>
    </location>
</feature>
<organism evidence="4 5">
    <name type="scientific">Anoxybacillus flavithermus NBRC 109594</name>
    <dbReference type="NCBI Taxonomy" id="1315967"/>
    <lineage>
        <taxon>Bacteria</taxon>
        <taxon>Bacillati</taxon>
        <taxon>Bacillota</taxon>
        <taxon>Bacilli</taxon>
        <taxon>Bacillales</taxon>
        <taxon>Anoxybacillaceae</taxon>
        <taxon>Anoxybacillus</taxon>
    </lineage>
</organism>
<sequence length="284" mass="33122">MGFVNILDVSHWEKDDKRQASGTRRKFWLVSPYNEKRYLFKIPKENTGEAWAEVVASKLGELIGINTMKAHLATYNGLTGCLLENFVVANSEFYEGGDLFFTIAEDFDRYNLNYYDFLNIIKVLSPFALDRAFVQIPVFDAFIANQDRHCDNWGVIVEGSCYQLAPVYDNGASLGYQLNEERIIKMFQDQKMFEAFTNRSHSLIGLPSKKKPKYKELLSFIYGLYPKEIQEIIERIGSVDDRTIAIVLNEIPDSCMNDIYKRWVSKLLLHRKQWLIKWYMEVKT</sequence>
<evidence type="ECO:0000256" key="2">
    <source>
        <dbReference type="ARBA" id="ARBA00022777"/>
    </source>
</evidence>
<dbReference type="GO" id="GO:0016301">
    <property type="term" value="F:kinase activity"/>
    <property type="evidence" value="ECO:0007669"/>
    <property type="project" value="UniProtKB-KW"/>
</dbReference>
<gene>
    <name evidence="4" type="ORF">KN10_1865</name>
</gene>
<proteinExistence type="predicted"/>
<dbReference type="InterPro" id="IPR012893">
    <property type="entry name" value="HipA-like_C"/>
</dbReference>
<dbReference type="EMBL" id="BARH01000014">
    <property type="protein sequence ID" value="GAC91429.1"/>
    <property type="molecule type" value="Genomic_DNA"/>
</dbReference>
<reference evidence="5" key="1">
    <citation type="journal article" date="2013" name="Genome">
        <title>Draft Genome Sequence of a Thermophilic Member of the Bacillaceae, Anoxybacillus flavithermus Strain Kn10, Isolated from the Kan-nawa Hot Spring in Japan.</title>
        <authorList>
            <person name="Matsutani M."/>
            <person name="Shirakihara Y."/>
            <person name="Imada K."/>
            <person name="Yakushi T."/>
            <person name="Matsushita K."/>
        </authorList>
    </citation>
    <scope>NUCLEOTIDE SEQUENCE [LARGE SCALE GENOMIC DNA]</scope>
    <source>
        <strain evidence="5">NBRC 109594</strain>
    </source>
</reference>
<evidence type="ECO:0000259" key="3">
    <source>
        <dbReference type="Pfam" id="PF07804"/>
    </source>
</evidence>
<accession>R4G1C9</accession>
<dbReference type="RefSeq" id="WP_006321754.1">
    <property type="nucleotide sequence ID" value="NZ_BARH01000014.1"/>
</dbReference>
<evidence type="ECO:0000313" key="4">
    <source>
        <dbReference type="EMBL" id="GAC91429.1"/>
    </source>
</evidence>
<dbReference type="Proteomes" id="UP000013057">
    <property type="component" value="Unassembled WGS sequence"/>
</dbReference>
<dbReference type="Pfam" id="PF07804">
    <property type="entry name" value="HipA_C"/>
    <property type="match status" value="1"/>
</dbReference>
<keyword evidence="1" id="KW-0808">Transferase</keyword>
<evidence type="ECO:0000256" key="1">
    <source>
        <dbReference type="ARBA" id="ARBA00022679"/>
    </source>
</evidence>
<dbReference type="Gene3D" id="1.10.1070.20">
    <property type="match status" value="1"/>
</dbReference>
<dbReference type="AlphaFoldDB" id="R4G1C9"/>
<keyword evidence="2" id="KW-0418">Kinase</keyword>
<evidence type="ECO:0000313" key="5">
    <source>
        <dbReference type="Proteomes" id="UP000013057"/>
    </source>
</evidence>
<comment type="caution">
    <text evidence="4">The sequence shown here is derived from an EMBL/GenBank/DDBJ whole genome shotgun (WGS) entry which is preliminary data.</text>
</comment>
<name>R4G1C9_9BACL</name>
<protein>
    <recommendedName>
        <fullName evidence="3">HipA-like C-terminal domain-containing protein</fullName>
    </recommendedName>
</protein>